<evidence type="ECO:0000256" key="5">
    <source>
        <dbReference type="ARBA" id="ARBA00023134"/>
    </source>
</evidence>
<dbReference type="AlphaFoldDB" id="A0AAX4P0C9"/>
<feature type="compositionally biased region" description="Basic residues" evidence="6">
    <location>
        <begin position="548"/>
        <end position="559"/>
    </location>
</feature>
<dbReference type="GO" id="GO:0005829">
    <property type="term" value="C:cytosol"/>
    <property type="evidence" value="ECO:0007669"/>
    <property type="project" value="TreeGrafter"/>
</dbReference>
<dbReference type="PANTHER" id="PTHR45709:SF2">
    <property type="entry name" value="LARGE SUBUNIT GTPASE 1 HOMOLOG"/>
    <property type="match status" value="1"/>
</dbReference>
<dbReference type="EMBL" id="CP151501">
    <property type="protein sequence ID" value="WZN59239.1"/>
    <property type="molecule type" value="Genomic_DNA"/>
</dbReference>
<dbReference type="Proteomes" id="UP001472866">
    <property type="component" value="Chromosome 01"/>
</dbReference>
<organism evidence="8 9">
    <name type="scientific">Chloropicon roscoffensis</name>
    <dbReference type="NCBI Taxonomy" id="1461544"/>
    <lineage>
        <taxon>Eukaryota</taxon>
        <taxon>Viridiplantae</taxon>
        <taxon>Chlorophyta</taxon>
        <taxon>Chloropicophyceae</taxon>
        <taxon>Chloropicales</taxon>
        <taxon>Chloropicaceae</taxon>
        <taxon>Chloropicon</taxon>
    </lineage>
</organism>
<dbReference type="GO" id="GO:0003924">
    <property type="term" value="F:GTPase activity"/>
    <property type="evidence" value="ECO:0007669"/>
    <property type="project" value="InterPro"/>
</dbReference>
<dbReference type="Pfam" id="PF01926">
    <property type="entry name" value="MMR_HSR1"/>
    <property type="match status" value="1"/>
</dbReference>
<dbReference type="InterPro" id="IPR030378">
    <property type="entry name" value="G_CP_dom"/>
</dbReference>
<dbReference type="InterPro" id="IPR027417">
    <property type="entry name" value="P-loop_NTPase"/>
</dbReference>
<evidence type="ECO:0000259" key="7">
    <source>
        <dbReference type="PROSITE" id="PS51721"/>
    </source>
</evidence>
<feature type="region of interest" description="Disordered" evidence="6">
    <location>
        <begin position="526"/>
        <end position="569"/>
    </location>
</feature>
<reference evidence="8 9" key="1">
    <citation type="submission" date="2024-03" db="EMBL/GenBank/DDBJ databases">
        <title>Complete genome sequence of the green alga Chloropicon roscoffensis RCC1871.</title>
        <authorList>
            <person name="Lemieux C."/>
            <person name="Pombert J.-F."/>
            <person name="Otis C."/>
            <person name="Turmel M."/>
        </authorList>
    </citation>
    <scope>NUCLEOTIDE SEQUENCE [LARGE SCALE GENOMIC DNA]</scope>
    <source>
        <strain evidence="8 9">RCC1871</strain>
    </source>
</reference>
<keyword evidence="3" id="KW-0547">Nucleotide-binding</keyword>
<evidence type="ECO:0000313" key="8">
    <source>
        <dbReference type="EMBL" id="WZN59239.1"/>
    </source>
</evidence>
<accession>A0AAX4P0C9</accession>
<keyword evidence="2" id="KW-0963">Cytoplasm</keyword>
<protein>
    <submittedName>
        <fullName evidence="8">Ribosome-binding GTPase</fullName>
    </submittedName>
</protein>
<feature type="domain" description="CP-type G" evidence="7">
    <location>
        <begin position="167"/>
        <end position="373"/>
    </location>
</feature>
<dbReference type="InterPro" id="IPR043358">
    <property type="entry name" value="GNL1-like"/>
</dbReference>
<proteinExistence type="predicted"/>
<evidence type="ECO:0000256" key="4">
    <source>
        <dbReference type="ARBA" id="ARBA00022801"/>
    </source>
</evidence>
<dbReference type="Gene3D" id="3.40.50.300">
    <property type="entry name" value="P-loop containing nucleotide triphosphate hydrolases"/>
    <property type="match status" value="1"/>
</dbReference>
<evidence type="ECO:0000256" key="6">
    <source>
        <dbReference type="SAM" id="MobiDB-lite"/>
    </source>
</evidence>
<comment type="subcellular location">
    <subcellularLocation>
        <location evidence="1">Cytoplasm</location>
    </subcellularLocation>
</comment>
<keyword evidence="9" id="KW-1185">Reference proteome</keyword>
<feature type="region of interest" description="Disordered" evidence="6">
    <location>
        <begin position="23"/>
        <end position="43"/>
    </location>
</feature>
<gene>
    <name evidence="8" type="ORF">HKI87_01g07640</name>
</gene>
<dbReference type="PANTHER" id="PTHR45709">
    <property type="entry name" value="LARGE SUBUNIT GTPASE 1 HOMOLOG-RELATED"/>
    <property type="match status" value="1"/>
</dbReference>
<evidence type="ECO:0000256" key="1">
    <source>
        <dbReference type="ARBA" id="ARBA00004496"/>
    </source>
</evidence>
<dbReference type="SUPFAM" id="SSF52540">
    <property type="entry name" value="P-loop containing nucleoside triphosphate hydrolases"/>
    <property type="match status" value="1"/>
</dbReference>
<keyword evidence="5" id="KW-0342">GTP-binding</keyword>
<keyword evidence="4" id="KW-0378">Hydrolase</keyword>
<evidence type="ECO:0000313" key="9">
    <source>
        <dbReference type="Proteomes" id="UP001472866"/>
    </source>
</evidence>
<dbReference type="CDD" id="cd01857">
    <property type="entry name" value="HSR1_MMR1"/>
    <property type="match status" value="1"/>
</dbReference>
<dbReference type="GO" id="GO:0005525">
    <property type="term" value="F:GTP binding"/>
    <property type="evidence" value="ECO:0007669"/>
    <property type="project" value="UniProtKB-KW"/>
</dbReference>
<evidence type="ECO:0000256" key="2">
    <source>
        <dbReference type="ARBA" id="ARBA00022490"/>
    </source>
</evidence>
<name>A0AAX4P0C9_9CHLO</name>
<evidence type="ECO:0000256" key="3">
    <source>
        <dbReference type="ARBA" id="ARBA00022741"/>
    </source>
</evidence>
<sequence length="584" mass="65119">MGKHNGKTRSKGIKVGTALLNQKKKQAAAFRQGGPGGASSNRHTTDLMDGAGSNMQSIVDMNDLDELMNIAALAQRDFTAERYEPVVIQMGATQAKTLSQEEKRKLEEEHSHRLTVPRRPAWTKDMTVSELEAQERNSFLEWRRTIAVAEEETGLTVTPFEKNIEVWRQLWRVLERSHVVAQVVDARNPLFYYCEDLESYASGMSPPRQTVLILNKADLLPLEHRKEWAAYFRTRGIRHCFFSAKLEDPNPYKRPQPGVEDVPGALVDEEAAEADPDVKVNSREEMILRLRDFAIGSLAEAGVPDPRDRQQNPSRLSVGLVGYPNVGKSSTINALMGEKKTVVSSTPGKTKHFQTLNVSEEVCICDCPGLVFPRFAESRSYMVVSGVLPIDKLSNDVRGPLDIVTSHFHKDYLKSFYHVELENEEGRPAGRVSGRQLAEAYAVVRGLILMGGRADEMKSGRKILKDYIDGKLCYCHPPPGVTHLVQRSDLVLQSARHLGKGLNGSSLAEEEEEQVVQRLEAFSELGAADHNSGGRNANQRRRPDYKFKKNSRKKNHRGGSHVQSDGGLAIGRKGGVIRISSNYE</sequence>
<dbReference type="PROSITE" id="PS51721">
    <property type="entry name" value="G_CP"/>
    <property type="match status" value="1"/>
</dbReference>
<dbReference type="InterPro" id="IPR006073">
    <property type="entry name" value="GTP-bd"/>
</dbReference>